<accession>A0A2N5C3I2</accession>
<dbReference type="AlphaFoldDB" id="A0A2N5C3I2"/>
<dbReference type="EMBL" id="PJRP01000023">
    <property type="protein sequence ID" value="PLP96786.1"/>
    <property type="molecule type" value="Genomic_DNA"/>
</dbReference>
<organism evidence="3 4">
    <name type="scientific">Cupriavidus pauculus</name>
    <dbReference type="NCBI Taxonomy" id="82633"/>
    <lineage>
        <taxon>Bacteria</taxon>
        <taxon>Pseudomonadati</taxon>
        <taxon>Pseudomonadota</taxon>
        <taxon>Betaproteobacteria</taxon>
        <taxon>Burkholderiales</taxon>
        <taxon>Burkholderiaceae</taxon>
        <taxon>Cupriavidus</taxon>
    </lineage>
</organism>
<feature type="transmembrane region" description="Helical" evidence="2">
    <location>
        <begin position="25"/>
        <end position="49"/>
    </location>
</feature>
<sequence>MRWLPYFSQIVMTNLDTEDKESSSLLFVAKCTMVCTLLVATIVAAIYAFAFWGRSIETQPDAWGQLGDYFGGVMNPIVGLATVVLIFVTVRIQTRELRSSLEELRQSNLVLEAQLKSTARQNFEQTLFAWLSNYRDLLDSVVVIGETTTFTGRRALHSMYLRFISPKRLLTSKIEAVAPIRRVMIEATRNRGHLTEQMIDSIEEAPRTALVAFAEESFGELYAEHEYQLDSLFRTLFRIFRWIDEHEELSVEQKWFYAALVRAQLSWTELAFLFYNGLSARGSPFATIANKYAIFDNLNLNSDIALWITKLSRIPDPYGIAAFNSAEAKRLLRGNCQEDRGRAETSSRCLQQL</sequence>
<dbReference type="Proteomes" id="UP000234341">
    <property type="component" value="Unassembled WGS sequence"/>
</dbReference>
<keyword evidence="1" id="KW-0175">Coiled coil</keyword>
<gene>
    <name evidence="3" type="ORF">CYJ10_30880</name>
</gene>
<evidence type="ECO:0008006" key="5">
    <source>
        <dbReference type="Google" id="ProtNLM"/>
    </source>
</evidence>
<dbReference type="Pfam" id="PF16872">
    <property type="entry name" value="putAbiC"/>
    <property type="match status" value="1"/>
</dbReference>
<comment type="caution">
    <text evidence="3">The sequence shown here is derived from an EMBL/GenBank/DDBJ whole genome shotgun (WGS) entry which is preliminary data.</text>
</comment>
<feature type="coiled-coil region" evidence="1">
    <location>
        <begin position="94"/>
        <end position="121"/>
    </location>
</feature>
<reference evidence="3 4" key="1">
    <citation type="submission" date="2017-12" db="EMBL/GenBank/DDBJ databases">
        <title>Genome sequence of the active heterotrophic nitrifier-denitrifier, Cupriavidus pauculus UM1.</title>
        <authorList>
            <person name="Putonti C."/>
            <person name="Castignetti D."/>
        </authorList>
    </citation>
    <scope>NUCLEOTIDE SEQUENCE [LARGE SCALE GENOMIC DNA]</scope>
    <source>
        <strain evidence="3 4">UM1</strain>
    </source>
</reference>
<keyword evidence="2" id="KW-0812">Transmembrane</keyword>
<keyword evidence="2" id="KW-1133">Transmembrane helix</keyword>
<evidence type="ECO:0000256" key="2">
    <source>
        <dbReference type="SAM" id="Phobius"/>
    </source>
</evidence>
<protein>
    <recommendedName>
        <fullName evidence="5">Phage abortive infection protein</fullName>
    </recommendedName>
</protein>
<name>A0A2N5C3I2_9BURK</name>
<keyword evidence="2" id="KW-0472">Membrane</keyword>
<proteinExistence type="predicted"/>
<evidence type="ECO:0000313" key="3">
    <source>
        <dbReference type="EMBL" id="PLP96786.1"/>
    </source>
</evidence>
<evidence type="ECO:0000313" key="4">
    <source>
        <dbReference type="Proteomes" id="UP000234341"/>
    </source>
</evidence>
<feature type="transmembrane region" description="Helical" evidence="2">
    <location>
        <begin position="69"/>
        <end position="90"/>
    </location>
</feature>
<dbReference type="InterPro" id="IPR031709">
    <property type="entry name" value="PutAbiC"/>
</dbReference>
<dbReference type="OrthoDB" id="6422829at2"/>
<evidence type="ECO:0000256" key="1">
    <source>
        <dbReference type="SAM" id="Coils"/>
    </source>
</evidence>